<dbReference type="GO" id="GO:0005886">
    <property type="term" value="C:plasma membrane"/>
    <property type="evidence" value="ECO:0007669"/>
    <property type="project" value="TreeGrafter"/>
</dbReference>
<dbReference type="PANTHER" id="PTHR43652:SF2">
    <property type="entry name" value="BASIC AMINO ACID ANTIPORTER YFCC-RELATED"/>
    <property type="match status" value="1"/>
</dbReference>
<dbReference type="AlphaFoldDB" id="I5AWN9"/>
<feature type="transmembrane region" description="Helical" evidence="7">
    <location>
        <begin position="92"/>
        <end position="121"/>
    </location>
</feature>
<keyword evidence="5 7" id="KW-1133">Transmembrane helix</keyword>
<keyword evidence="4" id="KW-0677">Repeat</keyword>
<evidence type="ECO:0000259" key="8">
    <source>
        <dbReference type="Pfam" id="PF03600"/>
    </source>
</evidence>
<dbReference type="InterPro" id="IPR051679">
    <property type="entry name" value="DASS-Related_Transporters"/>
</dbReference>
<accession>I5AWN9</accession>
<dbReference type="EMBL" id="CM001487">
    <property type="protein sequence ID" value="EIM58212.1"/>
    <property type="molecule type" value="Genomic_DNA"/>
</dbReference>
<evidence type="ECO:0000256" key="7">
    <source>
        <dbReference type="SAM" id="Phobius"/>
    </source>
</evidence>
<feature type="transmembrane region" description="Helical" evidence="7">
    <location>
        <begin position="228"/>
        <end position="257"/>
    </location>
</feature>
<keyword evidence="3 7" id="KW-0812">Transmembrane</keyword>
<dbReference type="HOGENOM" id="CLU_656798_0_0_9"/>
<reference evidence="9 10" key="2">
    <citation type="submission" date="2012-02" db="EMBL/GenBank/DDBJ databases">
        <title>Improved High-Quality Draft sequence of Eubacterium cellulosolvens 6.</title>
        <authorList>
            <consortium name="US DOE Joint Genome Institute"/>
            <person name="Lucas S."/>
            <person name="Han J."/>
            <person name="Lapidus A."/>
            <person name="Cheng J.-F."/>
            <person name="Goodwin L."/>
            <person name="Pitluck S."/>
            <person name="Peters L."/>
            <person name="Mikhailova N."/>
            <person name="Gu W."/>
            <person name="Detter J.C."/>
            <person name="Han C."/>
            <person name="Tapia R."/>
            <person name="Land M."/>
            <person name="Hauser L."/>
            <person name="Kyrpides N."/>
            <person name="Ivanova N."/>
            <person name="Pagani I."/>
            <person name="Johnson E."/>
            <person name="Mukhopadhyay B."/>
            <person name="Anderson I."/>
            <person name="Woyke T."/>
        </authorList>
    </citation>
    <scope>NUCLEOTIDE SEQUENCE [LARGE SCALE GENOMIC DNA]</scope>
    <source>
        <strain evidence="9 10">6</strain>
    </source>
</reference>
<feature type="transmembrane region" description="Helical" evidence="7">
    <location>
        <begin position="277"/>
        <end position="294"/>
    </location>
</feature>
<evidence type="ECO:0000256" key="1">
    <source>
        <dbReference type="ARBA" id="ARBA00004141"/>
    </source>
</evidence>
<keyword evidence="10" id="KW-1185">Reference proteome</keyword>
<feature type="transmembrane region" description="Helical" evidence="7">
    <location>
        <begin position="315"/>
        <end position="346"/>
    </location>
</feature>
<gene>
    <name evidence="9" type="ORF">EubceDRAFT1_2488</name>
</gene>
<evidence type="ECO:0000256" key="4">
    <source>
        <dbReference type="ARBA" id="ARBA00022737"/>
    </source>
</evidence>
<proteinExistence type="predicted"/>
<sequence>MNSAIIIFVICIILFVIDKFKPFTVAMLGCVLLICCGVCTPEKALAGFTNDIVLIIFGTEIFGAAFYECGLGSLVASYIIKLSNGKEKRVIVIAGCSAAILSAFLNNQVVCSMMMVVCISIAKTSSTVYSKNIILPVIICAILGGQCTLIGAPATLIASSMAMESTGKGITMFELFPIGFSIFIAVMIMMCFFSYKRGIRIWGEDSDTSVPSDSACLSSRLDKRKAAVTLLAGVVMLGLFISGIVSVGIASVIGALICLFGRAVDEKKALMQADWNIIIWLGCSIGIAGALSESGAVQQLSTGFCGLIPQNTPDIVLLAIFVFITVVISNVLANTTTVIMILPFAIETAGNFGLSSTPFVVAVTMAAGLSILTPLSCGFIGMTMRVGYRFRDYIRYGWSIQLASMLMIIGLTPAIYPF</sequence>
<dbReference type="GO" id="GO:0055085">
    <property type="term" value="P:transmembrane transport"/>
    <property type="evidence" value="ECO:0007669"/>
    <property type="project" value="InterPro"/>
</dbReference>
<dbReference type="PANTHER" id="PTHR43652">
    <property type="entry name" value="BASIC AMINO ACID ANTIPORTER YFCC-RELATED"/>
    <property type="match status" value="1"/>
</dbReference>
<comment type="subcellular location">
    <subcellularLocation>
        <location evidence="1">Membrane</location>
        <topology evidence="1">Multi-pass membrane protein</topology>
    </subcellularLocation>
</comment>
<dbReference type="eggNOG" id="COG1055">
    <property type="taxonomic scope" value="Bacteria"/>
</dbReference>
<feature type="transmembrane region" description="Helical" evidence="7">
    <location>
        <begin position="52"/>
        <end position="80"/>
    </location>
</feature>
<keyword evidence="2" id="KW-0813">Transport</keyword>
<feature type="transmembrane region" description="Helical" evidence="7">
    <location>
        <begin position="393"/>
        <end position="416"/>
    </location>
</feature>
<evidence type="ECO:0000256" key="5">
    <source>
        <dbReference type="ARBA" id="ARBA00022989"/>
    </source>
</evidence>
<feature type="transmembrane region" description="Helical" evidence="7">
    <location>
        <begin position="175"/>
        <end position="195"/>
    </location>
</feature>
<evidence type="ECO:0000256" key="3">
    <source>
        <dbReference type="ARBA" id="ARBA00022692"/>
    </source>
</evidence>
<dbReference type="Proteomes" id="UP000005753">
    <property type="component" value="Chromosome"/>
</dbReference>
<evidence type="ECO:0000256" key="6">
    <source>
        <dbReference type="ARBA" id="ARBA00023136"/>
    </source>
</evidence>
<feature type="transmembrane region" description="Helical" evidence="7">
    <location>
        <begin position="23"/>
        <end position="40"/>
    </location>
</feature>
<evidence type="ECO:0000256" key="2">
    <source>
        <dbReference type="ARBA" id="ARBA00022448"/>
    </source>
</evidence>
<organism evidence="9 10">
    <name type="scientific">Eubacterium cellulosolvens (strain ATCC 43171 / JCM 9499 / 6)</name>
    <name type="common">Cillobacterium cellulosolvens</name>
    <dbReference type="NCBI Taxonomy" id="633697"/>
    <lineage>
        <taxon>Bacteria</taxon>
        <taxon>Bacillati</taxon>
        <taxon>Bacillota</taxon>
        <taxon>Clostridia</taxon>
        <taxon>Eubacteriales</taxon>
        <taxon>Eubacteriaceae</taxon>
        <taxon>Eubacterium</taxon>
    </lineage>
</organism>
<dbReference type="STRING" id="633697.EubceDRAFT1_2488"/>
<dbReference type="Pfam" id="PF03600">
    <property type="entry name" value="CitMHS"/>
    <property type="match status" value="1"/>
</dbReference>
<evidence type="ECO:0000313" key="9">
    <source>
        <dbReference type="EMBL" id="EIM58212.1"/>
    </source>
</evidence>
<feature type="transmembrane region" description="Helical" evidence="7">
    <location>
        <begin position="358"/>
        <end position="381"/>
    </location>
</feature>
<evidence type="ECO:0000313" key="10">
    <source>
        <dbReference type="Proteomes" id="UP000005753"/>
    </source>
</evidence>
<keyword evidence="6 7" id="KW-0472">Membrane</keyword>
<name>I5AWN9_EUBC6</name>
<feature type="transmembrane region" description="Helical" evidence="7">
    <location>
        <begin position="133"/>
        <end position="155"/>
    </location>
</feature>
<feature type="domain" description="Citrate transporter-like" evidence="8">
    <location>
        <begin position="12"/>
        <end position="366"/>
    </location>
</feature>
<dbReference type="InterPro" id="IPR004680">
    <property type="entry name" value="Cit_transptr-like_dom"/>
</dbReference>
<protein>
    <submittedName>
        <fullName evidence="9">Di-/tricarboxylate transporter</fullName>
    </submittedName>
</protein>
<dbReference type="OrthoDB" id="9765532at2"/>
<reference evidence="9 10" key="1">
    <citation type="submission" date="2010-08" db="EMBL/GenBank/DDBJ databases">
        <authorList>
            <consortium name="US DOE Joint Genome Institute (JGI-PGF)"/>
            <person name="Lucas S."/>
            <person name="Copeland A."/>
            <person name="Lapidus A."/>
            <person name="Cheng J.-F."/>
            <person name="Bruce D."/>
            <person name="Goodwin L."/>
            <person name="Pitluck S."/>
            <person name="Land M.L."/>
            <person name="Hauser L."/>
            <person name="Chang Y.-J."/>
            <person name="Anderson I.J."/>
            <person name="Johnson E."/>
            <person name="Mulhopadhyay B."/>
            <person name="Kyrpides N."/>
            <person name="Woyke T.J."/>
        </authorList>
    </citation>
    <scope>NUCLEOTIDE SEQUENCE [LARGE SCALE GENOMIC DNA]</scope>
    <source>
        <strain evidence="9 10">6</strain>
    </source>
</reference>